<evidence type="ECO:0000313" key="2">
    <source>
        <dbReference type="Proteomes" id="UP000574390"/>
    </source>
</evidence>
<dbReference type="InterPro" id="IPR036322">
    <property type="entry name" value="WD40_repeat_dom_sf"/>
</dbReference>
<gene>
    <name evidence="1" type="ORF">FOZ62_017800</name>
</gene>
<evidence type="ECO:0000313" key="1">
    <source>
        <dbReference type="EMBL" id="KAF4689813.1"/>
    </source>
</evidence>
<dbReference type="Proteomes" id="UP000574390">
    <property type="component" value="Unassembled WGS sequence"/>
</dbReference>
<sequence length="222" mass="23699">RLFVWDCDKGLAVTCRSLATLVPVKAVVQGGFVKDVKRRNTSIYQLASCGGRNVTVWEFNDEAQSIAPVSISSSGKQTRSFECLCFSADYELLFVGTSSGDIAVVKMRNRVVQGFSEPVRAGGIFSLAYVDPAGESPVVLAASGDGSITLFSCVLTELRQLKRVVMDSGAVVGLSVGRKGQLLCASTTGTTWLLWPAKDMAHALVQENTVAPLEAVAYPMPD</sequence>
<protein>
    <submittedName>
        <fullName evidence="1">Uncharacterized protein</fullName>
    </submittedName>
</protein>
<dbReference type="InterPro" id="IPR015943">
    <property type="entry name" value="WD40/YVTN_repeat-like_dom_sf"/>
</dbReference>
<dbReference type="AlphaFoldDB" id="A0A7J6P0X4"/>
<feature type="non-terminal residue" evidence="1">
    <location>
        <position position="222"/>
    </location>
</feature>
<proteinExistence type="predicted"/>
<feature type="non-terminal residue" evidence="1">
    <location>
        <position position="1"/>
    </location>
</feature>
<reference evidence="1 2" key="1">
    <citation type="submission" date="2020-04" db="EMBL/GenBank/DDBJ databases">
        <title>Perkinsus olseni comparative genomics.</title>
        <authorList>
            <person name="Bogema D.R."/>
        </authorList>
    </citation>
    <scope>NUCLEOTIDE SEQUENCE [LARGE SCALE GENOMIC DNA]</scope>
    <source>
        <strain evidence="1">ATCC PRA-205</strain>
    </source>
</reference>
<comment type="caution">
    <text evidence="1">The sequence shown here is derived from an EMBL/GenBank/DDBJ whole genome shotgun (WGS) entry which is preliminary data.</text>
</comment>
<dbReference type="SUPFAM" id="SSF50978">
    <property type="entry name" value="WD40 repeat-like"/>
    <property type="match status" value="1"/>
</dbReference>
<organism evidence="1 2">
    <name type="scientific">Perkinsus olseni</name>
    <name type="common">Perkinsus atlanticus</name>
    <dbReference type="NCBI Taxonomy" id="32597"/>
    <lineage>
        <taxon>Eukaryota</taxon>
        <taxon>Sar</taxon>
        <taxon>Alveolata</taxon>
        <taxon>Perkinsozoa</taxon>
        <taxon>Perkinsea</taxon>
        <taxon>Perkinsida</taxon>
        <taxon>Perkinsidae</taxon>
        <taxon>Perkinsus</taxon>
    </lineage>
</organism>
<name>A0A7J6P0X4_PEROL</name>
<dbReference type="EMBL" id="JABANM010036486">
    <property type="protein sequence ID" value="KAF4689813.1"/>
    <property type="molecule type" value="Genomic_DNA"/>
</dbReference>
<accession>A0A7J6P0X4</accession>
<dbReference type="Gene3D" id="2.130.10.10">
    <property type="entry name" value="YVTN repeat-like/Quinoprotein amine dehydrogenase"/>
    <property type="match status" value="1"/>
</dbReference>